<keyword evidence="2" id="KW-1185">Reference proteome</keyword>
<reference evidence="2" key="1">
    <citation type="journal article" date="2012" name="Nat. Biotechnol.">
        <title>Reference genome sequence of the model plant Setaria.</title>
        <authorList>
            <person name="Bennetzen J.L."/>
            <person name="Schmutz J."/>
            <person name="Wang H."/>
            <person name="Percifield R."/>
            <person name="Hawkins J."/>
            <person name="Pontaroli A.C."/>
            <person name="Estep M."/>
            <person name="Feng L."/>
            <person name="Vaughn J.N."/>
            <person name="Grimwood J."/>
            <person name="Jenkins J."/>
            <person name="Barry K."/>
            <person name="Lindquist E."/>
            <person name="Hellsten U."/>
            <person name="Deshpande S."/>
            <person name="Wang X."/>
            <person name="Wu X."/>
            <person name="Mitros T."/>
            <person name="Triplett J."/>
            <person name="Yang X."/>
            <person name="Ye C.Y."/>
            <person name="Mauro-Herrera M."/>
            <person name="Wang L."/>
            <person name="Li P."/>
            <person name="Sharma M."/>
            <person name="Sharma R."/>
            <person name="Ronald P.C."/>
            <person name="Panaud O."/>
            <person name="Kellogg E.A."/>
            <person name="Brutnell T.P."/>
            <person name="Doust A.N."/>
            <person name="Tuskan G.A."/>
            <person name="Rokhsar D."/>
            <person name="Devos K.M."/>
        </authorList>
    </citation>
    <scope>NUCLEOTIDE SEQUENCE [LARGE SCALE GENOMIC DNA]</scope>
    <source>
        <strain evidence="2">cv. Yugu1</strain>
    </source>
</reference>
<protein>
    <submittedName>
        <fullName evidence="1">Uncharacterized protein</fullName>
    </submittedName>
</protein>
<accession>K3YFN2</accession>
<proteinExistence type="predicted"/>
<dbReference type="AlphaFoldDB" id="K3YFN2"/>
<dbReference type="Gramene" id="KQK99397">
    <property type="protein sequence ID" value="KQK99397"/>
    <property type="gene ID" value="SETIT_013050mg"/>
</dbReference>
<evidence type="ECO:0000313" key="1">
    <source>
        <dbReference type="EnsemblPlants" id="KQK99397"/>
    </source>
</evidence>
<name>K3YFN2_SETIT</name>
<dbReference type="HOGENOM" id="CLU_2659208_0_0_1"/>
<dbReference type="Proteomes" id="UP000004995">
    <property type="component" value="Unassembled WGS sequence"/>
</dbReference>
<reference evidence="1" key="2">
    <citation type="submission" date="2018-08" db="UniProtKB">
        <authorList>
            <consortium name="EnsemblPlants"/>
        </authorList>
    </citation>
    <scope>IDENTIFICATION</scope>
    <source>
        <strain evidence="1">Yugu1</strain>
    </source>
</reference>
<dbReference type="InParanoid" id="K3YFN2"/>
<dbReference type="EMBL" id="AGNK02004541">
    <property type="status" value="NOT_ANNOTATED_CDS"/>
    <property type="molecule type" value="Genomic_DNA"/>
</dbReference>
<sequence>MSKILATKSLSLSVSWSRPWHSPHLSDASSALSLQHPCPGDVLSSVAFVAFHASCSWSFLAGTCLGSMALFASQAA</sequence>
<evidence type="ECO:0000313" key="2">
    <source>
        <dbReference type="Proteomes" id="UP000004995"/>
    </source>
</evidence>
<organism evidence="1 2">
    <name type="scientific">Setaria italica</name>
    <name type="common">Foxtail millet</name>
    <name type="synonym">Panicum italicum</name>
    <dbReference type="NCBI Taxonomy" id="4555"/>
    <lineage>
        <taxon>Eukaryota</taxon>
        <taxon>Viridiplantae</taxon>
        <taxon>Streptophyta</taxon>
        <taxon>Embryophyta</taxon>
        <taxon>Tracheophyta</taxon>
        <taxon>Spermatophyta</taxon>
        <taxon>Magnoliopsida</taxon>
        <taxon>Liliopsida</taxon>
        <taxon>Poales</taxon>
        <taxon>Poaceae</taxon>
        <taxon>PACMAD clade</taxon>
        <taxon>Panicoideae</taxon>
        <taxon>Panicodae</taxon>
        <taxon>Paniceae</taxon>
        <taxon>Cenchrinae</taxon>
        <taxon>Setaria</taxon>
    </lineage>
</organism>
<dbReference type="EnsemblPlants" id="KQK99397">
    <property type="protein sequence ID" value="KQK99397"/>
    <property type="gene ID" value="SETIT_013050mg"/>
</dbReference>